<dbReference type="Gene3D" id="3.90.950.10">
    <property type="match status" value="1"/>
</dbReference>
<comment type="caution">
    <text evidence="9">Lacks conserved residue(s) required for the propagation of feature annotation.</text>
</comment>
<evidence type="ECO:0000256" key="9">
    <source>
        <dbReference type="HAMAP-Rule" id="MF_00528"/>
    </source>
</evidence>
<keyword evidence="3 9" id="KW-0963">Cytoplasm</keyword>
<evidence type="ECO:0000256" key="2">
    <source>
        <dbReference type="ARBA" id="ARBA00004496"/>
    </source>
</evidence>
<dbReference type="HAMAP" id="MF_00528">
    <property type="entry name" value="Maf"/>
    <property type="match status" value="1"/>
</dbReference>
<evidence type="ECO:0000256" key="5">
    <source>
        <dbReference type="ARBA" id="ARBA00023080"/>
    </source>
</evidence>
<evidence type="ECO:0000256" key="7">
    <source>
        <dbReference type="ARBA" id="ARBA00053369"/>
    </source>
</evidence>
<reference evidence="10 11" key="1">
    <citation type="submission" date="2018-07" db="EMBL/GenBank/DDBJ databases">
        <title>Genomic Encyclopedia of Type Strains, Phase IV (KMG-IV): sequencing the most valuable type-strain genomes for metagenomic binning, comparative biology and taxonomic classification.</title>
        <authorList>
            <person name="Goeker M."/>
        </authorList>
    </citation>
    <scope>NUCLEOTIDE SEQUENCE [LARGE SCALE GENOMIC DNA]</scope>
    <source>
        <strain evidence="10 11">DSM 16500</strain>
    </source>
</reference>
<dbReference type="PANTHER" id="PTHR43213:SF5">
    <property type="entry name" value="BIFUNCTIONAL DTTP_UTP PYROPHOSPHATASE_METHYLTRANSFERASE PROTEIN-RELATED"/>
    <property type="match status" value="1"/>
</dbReference>
<evidence type="ECO:0000256" key="8">
    <source>
        <dbReference type="ARBA" id="ARBA00060749"/>
    </source>
</evidence>
<dbReference type="InterPro" id="IPR029001">
    <property type="entry name" value="ITPase-like_fam"/>
</dbReference>
<sequence>MQNKSSSPLLVLSSSSPARHALLARLQIPFSIASPDVDETPLPGEPVIAMVERLAEAKAKKSAQQFPDALIIGCDQVGTLDDHVLTKPLSYENAVRQLSLISGRRVRFFTGICLFNAKTLQLQRSVEHYDVFFRRLSEGMIENYLQKEKPLHCAGSFQIEGLGISLISRLQGDDYTTLIGLPLIRLTDMLNKAGWPVP</sequence>
<dbReference type="GO" id="GO:0047429">
    <property type="term" value="F:nucleoside triphosphate diphosphatase activity"/>
    <property type="evidence" value="ECO:0007669"/>
    <property type="project" value="UniProtKB-EC"/>
</dbReference>
<dbReference type="EMBL" id="QQAX01000052">
    <property type="protein sequence ID" value="RDI36672.1"/>
    <property type="molecule type" value="Genomic_DNA"/>
</dbReference>
<comment type="caution">
    <text evidence="10">The sequence shown here is derived from an EMBL/GenBank/DDBJ whole genome shotgun (WGS) entry which is preliminary data.</text>
</comment>
<comment type="catalytic activity">
    <reaction evidence="6">
        <text>N(7)-methyl-GTP + H2O = N(7)-methyl-GMP + diphosphate + H(+)</text>
        <dbReference type="Rhea" id="RHEA:58744"/>
        <dbReference type="ChEBI" id="CHEBI:15377"/>
        <dbReference type="ChEBI" id="CHEBI:15378"/>
        <dbReference type="ChEBI" id="CHEBI:33019"/>
        <dbReference type="ChEBI" id="CHEBI:58285"/>
        <dbReference type="ChEBI" id="CHEBI:87133"/>
    </reaction>
</comment>
<dbReference type="EC" id="3.6.1.9" evidence="9"/>
<dbReference type="InterPro" id="IPR003697">
    <property type="entry name" value="Maf-like"/>
</dbReference>
<gene>
    <name evidence="10" type="ORF">C8D86_1523</name>
</gene>
<protein>
    <recommendedName>
        <fullName evidence="9">Nucleoside triphosphate pyrophosphatase</fullName>
        <ecNumber evidence="9">3.6.1.9</ecNumber>
    </recommendedName>
    <alternativeName>
        <fullName evidence="9">Nucleotide pyrophosphatase</fullName>
        <shortName evidence="9">Nucleotide PPase</shortName>
    </alternativeName>
</protein>
<comment type="function">
    <text evidence="9">Nucleoside triphosphate pyrophosphatase. May have a dual role in cell division arrest and in preventing the incorporation of modified nucleotides into cellular nucleic acids.</text>
</comment>
<comment type="catalytic activity">
    <reaction evidence="9">
        <text>a 2'-deoxyribonucleoside 5'-triphosphate + H2O = a 2'-deoxyribonucleoside 5'-phosphate + diphosphate + H(+)</text>
        <dbReference type="Rhea" id="RHEA:44644"/>
        <dbReference type="ChEBI" id="CHEBI:15377"/>
        <dbReference type="ChEBI" id="CHEBI:15378"/>
        <dbReference type="ChEBI" id="CHEBI:33019"/>
        <dbReference type="ChEBI" id="CHEBI:61560"/>
        <dbReference type="ChEBI" id="CHEBI:65317"/>
        <dbReference type="EC" id="3.6.1.9"/>
    </reaction>
</comment>
<comment type="subcellular location">
    <subcellularLocation>
        <location evidence="2 9">Cytoplasm</location>
    </subcellularLocation>
</comment>
<evidence type="ECO:0000256" key="6">
    <source>
        <dbReference type="ARBA" id="ARBA00050213"/>
    </source>
</evidence>
<dbReference type="CDD" id="cd00555">
    <property type="entry name" value="Maf"/>
    <property type="match status" value="1"/>
</dbReference>
<dbReference type="PIRSF" id="PIRSF006305">
    <property type="entry name" value="Maf"/>
    <property type="match status" value="1"/>
</dbReference>
<comment type="catalytic activity">
    <reaction evidence="9">
        <text>a ribonucleoside 5'-triphosphate + H2O = a ribonucleoside 5'-phosphate + diphosphate + H(+)</text>
        <dbReference type="Rhea" id="RHEA:23996"/>
        <dbReference type="ChEBI" id="CHEBI:15377"/>
        <dbReference type="ChEBI" id="CHEBI:15378"/>
        <dbReference type="ChEBI" id="CHEBI:33019"/>
        <dbReference type="ChEBI" id="CHEBI:58043"/>
        <dbReference type="ChEBI" id="CHEBI:61557"/>
        <dbReference type="EC" id="3.6.1.9"/>
    </reaction>
</comment>
<accession>A0A370FYQ8</accession>
<dbReference type="Pfam" id="PF02545">
    <property type="entry name" value="Maf"/>
    <property type="match status" value="1"/>
</dbReference>
<evidence type="ECO:0000256" key="4">
    <source>
        <dbReference type="ARBA" id="ARBA00022801"/>
    </source>
</evidence>
<feature type="active site" description="Proton acceptor" evidence="9">
    <location>
        <position position="75"/>
    </location>
</feature>
<dbReference type="Proteomes" id="UP000254720">
    <property type="component" value="Unassembled WGS sequence"/>
</dbReference>
<keyword evidence="4 9" id="KW-0378">Hydrolase</keyword>
<comment type="similarity">
    <text evidence="8">Belongs to the Maf family. YceF subfamily.</text>
</comment>
<evidence type="ECO:0000313" key="11">
    <source>
        <dbReference type="Proteomes" id="UP000254720"/>
    </source>
</evidence>
<dbReference type="NCBIfam" id="TIGR00172">
    <property type="entry name" value="maf"/>
    <property type="match status" value="1"/>
</dbReference>
<evidence type="ECO:0000256" key="3">
    <source>
        <dbReference type="ARBA" id="ARBA00022490"/>
    </source>
</evidence>
<dbReference type="GO" id="GO:0009117">
    <property type="term" value="P:nucleotide metabolic process"/>
    <property type="evidence" value="ECO:0007669"/>
    <property type="project" value="UniProtKB-KW"/>
</dbReference>
<dbReference type="RefSeq" id="WP_114835512.1">
    <property type="nucleotide sequence ID" value="NZ_LR699114.1"/>
</dbReference>
<dbReference type="SUPFAM" id="SSF52972">
    <property type="entry name" value="ITPase-like"/>
    <property type="match status" value="1"/>
</dbReference>
<dbReference type="OrthoDB" id="9813694at2"/>
<comment type="function">
    <text evidence="7">Nucleoside triphosphate pyrophosphatase that hydrolyzes 7-methyl-GTP (m(7)GTP). May have a dual role in cell division arrest and in preventing the incorporation of modified nucleotides into cellular nucleic acids.</text>
</comment>
<organism evidence="10 11">
    <name type="scientific">Aquicella lusitana</name>
    <dbReference type="NCBI Taxonomy" id="254246"/>
    <lineage>
        <taxon>Bacteria</taxon>
        <taxon>Pseudomonadati</taxon>
        <taxon>Pseudomonadota</taxon>
        <taxon>Gammaproteobacteria</taxon>
        <taxon>Legionellales</taxon>
        <taxon>Coxiellaceae</taxon>
        <taxon>Aquicella</taxon>
    </lineage>
</organism>
<dbReference type="PANTHER" id="PTHR43213">
    <property type="entry name" value="BIFUNCTIONAL DTTP/UTP PYROPHOSPHATASE/METHYLTRANSFERASE PROTEIN-RELATED"/>
    <property type="match status" value="1"/>
</dbReference>
<comment type="cofactor">
    <cofactor evidence="1 9">
        <name>a divalent metal cation</name>
        <dbReference type="ChEBI" id="CHEBI:60240"/>
    </cofactor>
</comment>
<dbReference type="FunFam" id="3.90.950.10:FF:000005">
    <property type="entry name" value="7-methyl-GTP pyrophosphatase"/>
    <property type="match status" value="1"/>
</dbReference>
<dbReference type="AlphaFoldDB" id="A0A370FYQ8"/>
<evidence type="ECO:0000313" key="10">
    <source>
        <dbReference type="EMBL" id="RDI36672.1"/>
    </source>
</evidence>
<name>A0A370FYQ8_9COXI</name>
<keyword evidence="11" id="KW-1185">Reference proteome</keyword>
<proteinExistence type="inferred from homology"/>
<evidence type="ECO:0000256" key="1">
    <source>
        <dbReference type="ARBA" id="ARBA00001968"/>
    </source>
</evidence>
<dbReference type="GO" id="GO:0005737">
    <property type="term" value="C:cytoplasm"/>
    <property type="evidence" value="ECO:0007669"/>
    <property type="project" value="UniProtKB-SubCell"/>
</dbReference>
<keyword evidence="5 9" id="KW-0546">Nucleotide metabolism</keyword>